<feature type="compositionally biased region" description="Low complexity" evidence="2">
    <location>
        <begin position="168"/>
        <end position="178"/>
    </location>
</feature>
<dbReference type="Proteomes" id="UP001182556">
    <property type="component" value="Unassembled WGS sequence"/>
</dbReference>
<dbReference type="GO" id="GO:0008270">
    <property type="term" value="F:zinc ion binding"/>
    <property type="evidence" value="ECO:0007669"/>
    <property type="project" value="InterPro"/>
</dbReference>
<evidence type="ECO:0000313" key="5">
    <source>
        <dbReference type="Proteomes" id="UP001182556"/>
    </source>
</evidence>
<dbReference type="GO" id="GO:0000981">
    <property type="term" value="F:DNA-binding transcription factor activity, RNA polymerase II-specific"/>
    <property type="evidence" value="ECO:0007669"/>
    <property type="project" value="InterPro"/>
</dbReference>
<reference evidence="4" key="1">
    <citation type="submission" date="2023-02" db="EMBL/GenBank/DDBJ databases">
        <title>Identification and recombinant expression of a fungal hydrolase from Papiliotrema laurentii that hydrolyzes apple cutin and clears colloidal polyester polyurethane.</title>
        <authorList>
            <consortium name="DOE Joint Genome Institute"/>
            <person name="Roman V.A."/>
            <person name="Bojanowski C."/>
            <person name="Crable B.R."/>
            <person name="Wagner D.N."/>
            <person name="Hung C.S."/>
            <person name="Nadeau L.J."/>
            <person name="Schratz L."/>
            <person name="Haridas S."/>
            <person name="Pangilinan J."/>
            <person name="Lipzen A."/>
            <person name="Na H."/>
            <person name="Yan M."/>
            <person name="Ng V."/>
            <person name="Grigoriev I.V."/>
            <person name="Spatafora J.W."/>
            <person name="Barlow D."/>
            <person name="Biffinger J."/>
            <person name="Kelley-Loughnane N."/>
            <person name="Varaljay V.A."/>
            <person name="Crookes-Goodson W.J."/>
        </authorList>
    </citation>
    <scope>NUCLEOTIDE SEQUENCE</scope>
    <source>
        <strain evidence="4">5307AH</strain>
    </source>
</reference>
<comment type="caution">
    <text evidence="4">The sequence shown here is derived from an EMBL/GenBank/DDBJ whole genome shotgun (WGS) entry which is preliminary data.</text>
</comment>
<dbReference type="AlphaFoldDB" id="A0AAD9CWP7"/>
<dbReference type="EMBL" id="JAODAN010000006">
    <property type="protein sequence ID" value="KAK1923359.1"/>
    <property type="molecule type" value="Genomic_DNA"/>
</dbReference>
<dbReference type="SUPFAM" id="SSF57701">
    <property type="entry name" value="Zn2/Cys6 DNA-binding domain"/>
    <property type="match status" value="1"/>
</dbReference>
<evidence type="ECO:0000256" key="2">
    <source>
        <dbReference type="SAM" id="MobiDB-lite"/>
    </source>
</evidence>
<dbReference type="PROSITE" id="PS00463">
    <property type="entry name" value="ZN2_CY6_FUNGAL_1"/>
    <property type="match status" value="1"/>
</dbReference>
<dbReference type="PANTHER" id="PTHR31668:SF30">
    <property type="entry name" value="ZN(II)2CYS6 TRANSCRIPTION FACTOR (EUROFUNG)"/>
    <property type="match status" value="1"/>
</dbReference>
<dbReference type="InterPro" id="IPR036864">
    <property type="entry name" value="Zn2-C6_fun-type_DNA-bd_sf"/>
</dbReference>
<keyword evidence="1" id="KW-0539">Nucleus</keyword>
<dbReference type="CDD" id="cd12148">
    <property type="entry name" value="fungal_TF_MHR"/>
    <property type="match status" value="1"/>
</dbReference>
<dbReference type="PROSITE" id="PS50048">
    <property type="entry name" value="ZN2_CY6_FUNGAL_2"/>
    <property type="match status" value="1"/>
</dbReference>
<proteinExistence type="predicted"/>
<keyword evidence="5" id="KW-1185">Reference proteome</keyword>
<dbReference type="CDD" id="cd00067">
    <property type="entry name" value="GAL4"/>
    <property type="match status" value="1"/>
</dbReference>
<organism evidence="4 5">
    <name type="scientific">Papiliotrema laurentii</name>
    <name type="common">Cryptococcus laurentii</name>
    <dbReference type="NCBI Taxonomy" id="5418"/>
    <lineage>
        <taxon>Eukaryota</taxon>
        <taxon>Fungi</taxon>
        <taxon>Dikarya</taxon>
        <taxon>Basidiomycota</taxon>
        <taxon>Agaricomycotina</taxon>
        <taxon>Tremellomycetes</taxon>
        <taxon>Tremellales</taxon>
        <taxon>Rhynchogastremaceae</taxon>
        <taxon>Papiliotrema</taxon>
    </lineage>
</organism>
<gene>
    <name evidence="4" type="ORF">DB88DRAFT_490904</name>
</gene>
<dbReference type="SMART" id="SM00066">
    <property type="entry name" value="GAL4"/>
    <property type="match status" value="1"/>
</dbReference>
<dbReference type="Pfam" id="PF00172">
    <property type="entry name" value="Zn_clus"/>
    <property type="match status" value="1"/>
</dbReference>
<accession>A0AAD9CWP7</accession>
<sequence>MSASASQPSVPARRACDTCRTRKVKCDGESPCDRCRKSSETCTFLAPIRPKGPTPKRRSEHERDNTVSPKRRRESQSYPYRSEPQLTPRPLPVWRPETGPEEVWSGPSPYDSIASTSLPTAATPVAALPYPGHGVYPSTVETTPYQRPSPIHSRHAQPTPLRGPPSPISQSYPQSPTSERNPFSSRRALDTNTSLALWKTPLEVPQDLSPILILSLDTLIRPQLDVYFHRISPMIPIYNRAEIMQRLDTPAQLQNEPFVSLILAMVSLSLIHPLVPEEVPFRHTRAKQAKMLMDEVCRLRARWDFGGTPSVEGLLTSYHLFGALFELGQAAAARLRLREAMSMGEALKLGEPEGMEGLDAAEINRRMKLCWVLSITERAYALQRSGHLFFDGPIPQPPPGFIVDSTGDHLRLLAKVFSFVDQHFVHCHNAMCEPDTCTRLDRSRVVASLRALSGPADQVFGDDVRALHSLSEAQKADLLITWQWLRNRIWKIGFNHGFMVEDAEPELAMEHVVEIAANCVAICQRLSLLSMEAHGTGFVEKLYDIASIVTDLLQGSETLPGAWAVIQSEKWAETLQALSDFISKHRAGIDFRGPIAGVKAFVNCVNVLLAPDGIGHLGL</sequence>
<dbReference type="InterPro" id="IPR001138">
    <property type="entry name" value="Zn2Cys6_DnaBD"/>
</dbReference>
<feature type="region of interest" description="Disordered" evidence="2">
    <location>
        <begin position="1"/>
        <end position="108"/>
    </location>
</feature>
<feature type="compositionally biased region" description="Basic and acidic residues" evidence="2">
    <location>
        <begin position="14"/>
        <end position="39"/>
    </location>
</feature>
<feature type="domain" description="Zn(2)-C6 fungal-type" evidence="3">
    <location>
        <begin position="15"/>
        <end position="44"/>
    </location>
</feature>
<name>A0AAD9CWP7_PAPLA</name>
<dbReference type="Gene3D" id="4.10.240.10">
    <property type="entry name" value="Zn(2)-C6 fungal-type DNA-binding domain"/>
    <property type="match status" value="1"/>
</dbReference>
<dbReference type="InterPro" id="IPR050797">
    <property type="entry name" value="Carb_Metab_Trans_Reg"/>
</dbReference>
<feature type="region of interest" description="Disordered" evidence="2">
    <location>
        <begin position="138"/>
        <end position="187"/>
    </location>
</feature>
<evidence type="ECO:0000256" key="1">
    <source>
        <dbReference type="ARBA" id="ARBA00023242"/>
    </source>
</evidence>
<evidence type="ECO:0000259" key="3">
    <source>
        <dbReference type="PROSITE" id="PS50048"/>
    </source>
</evidence>
<dbReference type="PANTHER" id="PTHR31668">
    <property type="entry name" value="GLUCOSE TRANSPORT TRANSCRIPTION REGULATOR RGT1-RELATED-RELATED"/>
    <property type="match status" value="1"/>
</dbReference>
<protein>
    <recommendedName>
        <fullName evidence="3">Zn(2)-C6 fungal-type domain-containing protein</fullName>
    </recommendedName>
</protein>
<evidence type="ECO:0000313" key="4">
    <source>
        <dbReference type="EMBL" id="KAK1923359.1"/>
    </source>
</evidence>